<evidence type="ECO:0000256" key="2">
    <source>
        <dbReference type="ARBA" id="ARBA00022617"/>
    </source>
</evidence>
<evidence type="ECO:0000256" key="1">
    <source>
        <dbReference type="ARBA" id="ARBA00010617"/>
    </source>
</evidence>
<evidence type="ECO:0000256" key="5">
    <source>
        <dbReference type="ARBA" id="ARBA00023004"/>
    </source>
</evidence>
<dbReference type="GO" id="GO:0005506">
    <property type="term" value="F:iron ion binding"/>
    <property type="evidence" value="ECO:0007669"/>
    <property type="project" value="InterPro"/>
</dbReference>
<evidence type="ECO:0000313" key="9">
    <source>
        <dbReference type="EMBL" id="KAF3885429.1"/>
    </source>
</evidence>
<comment type="similarity">
    <text evidence="1 8">Belongs to the cytochrome P450 family.</text>
</comment>
<keyword evidence="6 8" id="KW-0503">Monooxygenase</keyword>
<dbReference type="InterPro" id="IPR002401">
    <property type="entry name" value="Cyt_P450_E_grp-I"/>
</dbReference>
<keyword evidence="2 7" id="KW-0349">Heme</keyword>
<dbReference type="PANTHER" id="PTHR24291">
    <property type="entry name" value="CYTOCHROME P450 FAMILY 4"/>
    <property type="match status" value="1"/>
</dbReference>
<dbReference type="Gene3D" id="1.10.630.10">
    <property type="entry name" value="Cytochrome P450"/>
    <property type="match status" value="1"/>
</dbReference>
<dbReference type="SUPFAM" id="SSF48264">
    <property type="entry name" value="Cytochrome P450"/>
    <property type="match status" value="1"/>
</dbReference>
<dbReference type="InterPro" id="IPR050196">
    <property type="entry name" value="Cytochrome_P450_Monoox"/>
</dbReference>
<gene>
    <name evidence="9" type="ORF">DA73_0400008140</name>
</gene>
<comment type="cofactor">
    <cofactor evidence="7">
        <name>heme</name>
        <dbReference type="ChEBI" id="CHEBI:30413"/>
    </cofactor>
</comment>
<evidence type="ECO:0000313" key="10">
    <source>
        <dbReference type="Proteomes" id="UP000029738"/>
    </source>
</evidence>
<reference evidence="9" key="1">
    <citation type="journal article" date="2015" name="Genome Announc.">
        <title>Draft Genome Sequence of Tolypothrix boutellei Strain VB521301.</title>
        <authorList>
            <person name="Chandrababunaidu M.M."/>
            <person name="Singh D."/>
            <person name="Sen D."/>
            <person name="Bhan S."/>
            <person name="Das S."/>
            <person name="Gupta A."/>
            <person name="Adhikary S.P."/>
            <person name="Tripathy S."/>
        </authorList>
    </citation>
    <scope>NUCLEOTIDE SEQUENCE</scope>
    <source>
        <strain evidence="9">VB521301</strain>
    </source>
</reference>
<proteinExistence type="inferred from homology"/>
<organism evidence="9 10">
    <name type="scientific">Tolypothrix bouteillei VB521301</name>
    <dbReference type="NCBI Taxonomy" id="1479485"/>
    <lineage>
        <taxon>Bacteria</taxon>
        <taxon>Bacillati</taxon>
        <taxon>Cyanobacteriota</taxon>
        <taxon>Cyanophyceae</taxon>
        <taxon>Nostocales</taxon>
        <taxon>Tolypothrichaceae</taxon>
        <taxon>Tolypothrix</taxon>
    </lineage>
</organism>
<dbReference type="CDD" id="cd11053">
    <property type="entry name" value="CYP110-like"/>
    <property type="match status" value="1"/>
</dbReference>
<dbReference type="AlphaFoldDB" id="A0A8S9T1K4"/>
<dbReference type="InterPro" id="IPR036396">
    <property type="entry name" value="Cyt_P450_sf"/>
</dbReference>
<keyword evidence="10" id="KW-1185">Reference proteome</keyword>
<keyword evidence="3 7" id="KW-0479">Metal-binding</keyword>
<sequence length="460" mass="52988">MISIQENFLQQSGNKLPPRIREPKLLQILWGVLQQKDYLEKMSKRYGDIFIGEFAGFPTAAIISHPQGIQEIFTADAKLFETGPGNSIMQPLVGSNTLILLDGDRHIQRRKLLMPPFHGERMRAYGHLMCDITEQVMSQLKVGQTFIAREFMQEISLTVILRAVFGLQEGKRYEQIKQALTDILKSFSTPLKAMVLFFKGLQHDLGSWSPWGYFLRQREALDKLIYQEIQERRNHPDPSREDILNLLLSARDDEGQPMTDVELRDELMSMLFAGHETTATALSWALYWIHSLPEVRDKLLQELNSIDISVTEHTEIAKLPYLNAVCSETLRMYPVVFFTQARILQAPMQLMGYEIPKGIMLSPCIYLTHHRSDIYPEPKKFKPERFLERQFSPYEYLPFGGGNRRCLGMAFALFEMKLVLTTILSRYSFALADRSPVLPVRRGITFSPSGGVRLIVRDRR</sequence>
<comment type="caution">
    <text evidence="9">The sequence shown here is derived from an EMBL/GenBank/DDBJ whole genome shotgun (WGS) entry which is preliminary data.</text>
</comment>
<keyword evidence="4 8" id="KW-0560">Oxidoreductase</keyword>
<dbReference type="PRINTS" id="PR00385">
    <property type="entry name" value="P450"/>
</dbReference>
<dbReference type="RefSeq" id="WP_082051791.1">
    <property type="nucleotide sequence ID" value="NZ_JHEG04000001.1"/>
</dbReference>
<reference evidence="9" key="2">
    <citation type="submission" date="2019-11" db="EMBL/GenBank/DDBJ databases">
        <title>Improved Assembly of Tolypothrix boutellei genome.</title>
        <authorList>
            <person name="Sarangi A.N."/>
            <person name="Mukherjee M."/>
            <person name="Ghosh S."/>
            <person name="Singh D."/>
            <person name="Das A."/>
            <person name="Kant S."/>
            <person name="Prusty A."/>
            <person name="Tripathy S."/>
        </authorList>
    </citation>
    <scope>NUCLEOTIDE SEQUENCE</scope>
    <source>
        <strain evidence="9">VB521301</strain>
    </source>
</reference>
<feature type="binding site" description="axial binding residue" evidence="7">
    <location>
        <position position="406"/>
    </location>
    <ligand>
        <name>heme</name>
        <dbReference type="ChEBI" id="CHEBI:30413"/>
    </ligand>
    <ligandPart>
        <name>Fe</name>
        <dbReference type="ChEBI" id="CHEBI:18248"/>
    </ligandPart>
</feature>
<dbReference type="GO" id="GO:0020037">
    <property type="term" value="F:heme binding"/>
    <property type="evidence" value="ECO:0007669"/>
    <property type="project" value="InterPro"/>
</dbReference>
<evidence type="ECO:0000256" key="3">
    <source>
        <dbReference type="ARBA" id="ARBA00022723"/>
    </source>
</evidence>
<keyword evidence="5 7" id="KW-0408">Iron</keyword>
<dbReference type="GO" id="GO:0004497">
    <property type="term" value="F:monooxygenase activity"/>
    <property type="evidence" value="ECO:0007669"/>
    <property type="project" value="UniProtKB-KW"/>
</dbReference>
<dbReference type="PROSITE" id="PS00086">
    <property type="entry name" value="CYTOCHROME_P450"/>
    <property type="match status" value="1"/>
</dbReference>
<dbReference type="Pfam" id="PF00067">
    <property type="entry name" value="p450"/>
    <property type="match status" value="1"/>
</dbReference>
<protein>
    <submittedName>
        <fullName evidence="9">Cytochrome P450</fullName>
    </submittedName>
</protein>
<dbReference type="EMBL" id="JHEG04000001">
    <property type="protein sequence ID" value="KAF3885429.1"/>
    <property type="molecule type" value="Genomic_DNA"/>
</dbReference>
<dbReference type="Proteomes" id="UP000029738">
    <property type="component" value="Unassembled WGS sequence"/>
</dbReference>
<accession>A0A8S9T1K4</accession>
<name>A0A8S9T1K4_9CYAN</name>
<dbReference type="PANTHER" id="PTHR24291:SF50">
    <property type="entry name" value="BIFUNCTIONAL ALBAFLAVENONE MONOOXYGENASE_TERPENE SYNTHASE"/>
    <property type="match status" value="1"/>
</dbReference>
<dbReference type="OrthoDB" id="446280at2"/>
<evidence type="ECO:0000256" key="8">
    <source>
        <dbReference type="RuleBase" id="RU000461"/>
    </source>
</evidence>
<evidence type="ECO:0000256" key="4">
    <source>
        <dbReference type="ARBA" id="ARBA00023002"/>
    </source>
</evidence>
<dbReference type="PRINTS" id="PR00463">
    <property type="entry name" value="EP450I"/>
</dbReference>
<dbReference type="GO" id="GO:0016705">
    <property type="term" value="F:oxidoreductase activity, acting on paired donors, with incorporation or reduction of molecular oxygen"/>
    <property type="evidence" value="ECO:0007669"/>
    <property type="project" value="InterPro"/>
</dbReference>
<evidence type="ECO:0000256" key="6">
    <source>
        <dbReference type="ARBA" id="ARBA00023033"/>
    </source>
</evidence>
<dbReference type="InterPro" id="IPR017972">
    <property type="entry name" value="Cyt_P450_CS"/>
</dbReference>
<evidence type="ECO:0000256" key="7">
    <source>
        <dbReference type="PIRSR" id="PIRSR602401-1"/>
    </source>
</evidence>
<dbReference type="InterPro" id="IPR001128">
    <property type="entry name" value="Cyt_P450"/>
</dbReference>